<reference evidence="3" key="2">
    <citation type="submission" date="2021-09" db="EMBL/GenBank/DDBJ databases">
        <authorList>
            <person name="Gilroy R."/>
        </authorList>
    </citation>
    <scope>NUCLEOTIDE SEQUENCE</scope>
    <source>
        <strain evidence="3">CHK55-1828</strain>
    </source>
</reference>
<accession>A0A921HWU6</accession>
<gene>
    <name evidence="3" type="ORF">K8W02_03015</name>
</gene>
<protein>
    <submittedName>
        <fullName evidence="3">DUF3868 domain-containing protein</fullName>
    </submittedName>
</protein>
<dbReference type="Gene3D" id="3.30.1330.60">
    <property type="entry name" value="OmpA-like domain"/>
    <property type="match status" value="1"/>
</dbReference>
<feature type="signal peptide" evidence="1">
    <location>
        <begin position="1"/>
        <end position="17"/>
    </location>
</feature>
<dbReference type="AlphaFoldDB" id="A0A921HWU6"/>
<feature type="domain" description="DUF3868" evidence="2">
    <location>
        <begin position="17"/>
        <end position="96"/>
    </location>
</feature>
<dbReference type="Proteomes" id="UP000717835">
    <property type="component" value="Unassembled WGS sequence"/>
</dbReference>
<dbReference type="SUPFAM" id="SSF48452">
    <property type="entry name" value="TPR-like"/>
    <property type="match status" value="1"/>
</dbReference>
<dbReference type="Pfam" id="PF12984">
    <property type="entry name" value="DUF3868"/>
    <property type="match status" value="1"/>
</dbReference>
<evidence type="ECO:0000256" key="1">
    <source>
        <dbReference type="SAM" id="SignalP"/>
    </source>
</evidence>
<reference evidence="3" key="1">
    <citation type="journal article" date="2021" name="PeerJ">
        <title>Extensive microbial diversity within the chicken gut microbiome revealed by metagenomics and culture.</title>
        <authorList>
            <person name="Gilroy R."/>
            <person name="Ravi A."/>
            <person name="Getino M."/>
            <person name="Pursley I."/>
            <person name="Horton D.L."/>
            <person name="Alikhan N.F."/>
            <person name="Baker D."/>
            <person name="Gharbi K."/>
            <person name="Hall N."/>
            <person name="Watson M."/>
            <person name="Adriaenssens E.M."/>
            <person name="Foster-Nyarko E."/>
            <person name="Jarju S."/>
            <person name="Secka A."/>
            <person name="Antonio M."/>
            <person name="Oren A."/>
            <person name="Chaudhuri R.R."/>
            <person name="La Ragione R."/>
            <person name="Hildebrand F."/>
            <person name="Pallen M.J."/>
        </authorList>
    </citation>
    <scope>NUCLEOTIDE SEQUENCE</scope>
    <source>
        <strain evidence="3">CHK55-1828</strain>
    </source>
</reference>
<evidence type="ECO:0000313" key="3">
    <source>
        <dbReference type="EMBL" id="HJF91341.1"/>
    </source>
</evidence>
<comment type="caution">
    <text evidence="3">The sequence shown here is derived from an EMBL/GenBank/DDBJ whole genome shotgun (WGS) entry which is preliminary data.</text>
</comment>
<keyword evidence="1" id="KW-0732">Signal</keyword>
<dbReference type="EMBL" id="DYVX01000025">
    <property type="protein sequence ID" value="HJF91341.1"/>
    <property type="molecule type" value="Genomic_DNA"/>
</dbReference>
<sequence>MKRIVLTYSLLIGSLFAALPLGAQQTLQSGAAVRSADVNRQRDSVIVRMQIGLSDMEVGSNRSVVLIPLLEADGKRLELPAVEVMGRRRQLYYERNGRQTYAVTPWHVVRRDRERTQTVDYRTALLYEDWMDHALLGITEDLCGCGEVQPGSQVAVHRADVAFRPRLAYIAPEVEVEKRRALSGEAYLDFVVNRTDINPAYRRNPDELARIHASIDTVLHDRDFHITRIALRGYASPEGTYRSNTRLAEGRTEALKSYIGRRYGFVDTLFITGFVPENWEGLRRYVAGSTLSGRDSILALIDSDREPDAKERVIRSRYPEDYATLLAECYPGLRRTDYRIDYTVRSFSVDEAKKVIRTRPQNLSLDEMFAVAQTYEPGSDDFKQVFDVAVRMYPDSEVANLNAANALLEQGRAEEALVYLDRVKSACPEAENARGVACILLKDYDKALRHMAVAREAGLPAAEHNMEFLE</sequence>
<dbReference type="SUPFAM" id="SSF103088">
    <property type="entry name" value="OmpA-like"/>
    <property type="match status" value="1"/>
</dbReference>
<evidence type="ECO:0000313" key="4">
    <source>
        <dbReference type="Proteomes" id="UP000717835"/>
    </source>
</evidence>
<organism evidence="3 4">
    <name type="scientific">Mediterranea massiliensis</name>
    <dbReference type="NCBI Taxonomy" id="1841865"/>
    <lineage>
        <taxon>Bacteria</taxon>
        <taxon>Pseudomonadati</taxon>
        <taxon>Bacteroidota</taxon>
        <taxon>Bacteroidia</taxon>
        <taxon>Bacteroidales</taxon>
        <taxon>Bacteroidaceae</taxon>
        <taxon>Mediterranea</taxon>
    </lineage>
</organism>
<name>A0A921HWU6_9BACT</name>
<proteinExistence type="predicted"/>
<evidence type="ECO:0000259" key="2">
    <source>
        <dbReference type="Pfam" id="PF12984"/>
    </source>
</evidence>
<dbReference type="InterPro" id="IPR036737">
    <property type="entry name" value="OmpA-like_sf"/>
</dbReference>
<dbReference type="InterPro" id="IPR011990">
    <property type="entry name" value="TPR-like_helical_dom_sf"/>
</dbReference>
<dbReference type="InterPro" id="IPR024480">
    <property type="entry name" value="DUF3868"/>
</dbReference>
<dbReference type="RefSeq" id="WP_276826381.1">
    <property type="nucleotide sequence ID" value="NZ_DYVX01000025.1"/>
</dbReference>
<dbReference type="Gene3D" id="1.25.40.10">
    <property type="entry name" value="Tetratricopeptide repeat domain"/>
    <property type="match status" value="1"/>
</dbReference>
<feature type="chain" id="PRO_5037655804" evidence="1">
    <location>
        <begin position="18"/>
        <end position="470"/>
    </location>
</feature>